<dbReference type="SMART" id="SM00239">
    <property type="entry name" value="C2"/>
    <property type="match status" value="1"/>
</dbReference>
<dbReference type="PANTHER" id="PTHR47052">
    <property type="entry name" value="CONSERVED SERINE PROLINE-RICH PROTEIN (AFU_ORTHOLOGUE AFUA_2G01790)"/>
    <property type="match status" value="1"/>
</dbReference>
<reference evidence="2" key="1">
    <citation type="submission" date="2019-09" db="EMBL/GenBank/DDBJ databases">
        <title>Draft genome information of white flower Hibiscus syriacus.</title>
        <authorList>
            <person name="Kim Y.-M."/>
        </authorList>
    </citation>
    <scope>NUCLEOTIDE SEQUENCE [LARGE SCALE GENOMIC DNA]</scope>
    <source>
        <strain evidence="2">YM2019G1</strain>
    </source>
</reference>
<dbReference type="Proteomes" id="UP000436088">
    <property type="component" value="Unassembled WGS sequence"/>
</dbReference>
<evidence type="ECO:0000313" key="2">
    <source>
        <dbReference type="EMBL" id="KAE8659132.1"/>
    </source>
</evidence>
<proteinExistence type="predicted"/>
<evidence type="ECO:0000313" key="3">
    <source>
        <dbReference type="Proteomes" id="UP000436088"/>
    </source>
</evidence>
<dbReference type="InterPro" id="IPR052981">
    <property type="entry name" value="Ingression_C2_domain"/>
</dbReference>
<protein>
    <submittedName>
        <fullName evidence="2">Phosphatidylinositol 3,4,5-trisphosphate 3-phosphatase</fullName>
    </submittedName>
</protein>
<dbReference type="InterPro" id="IPR035892">
    <property type="entry name" value="C2_domain_sf"/>
</dbReference>
<dbReference type="InterPro" id="IPR000008">
    <property type="entry name" value="C2_dom"/>
</dbReference>
<feature type="domain" description="C2" evidence="1">
    <location>
        <begin position="1"/>
        <end position="115"/>
    </location>
</feature>
<comment type="caution">
    <text evidence="2">The sequence shown here is derived from an EMBL/GenBank/DDBJ whole genome shotgun (WGS) entry which is preliminary data.</text>
</comment>
<dbReference type="EMBL" id="VEPZ02001738">
    <property type="protein sequence ID" value="KAE8659132.1"/>
    <property type="molecule type" value="Genomic_DNA"/>
</dbReference>
<dbReference type="PROSITE" id="PS50004">
    <property type="entry name" value="C2"/>
    <property type="match status" value="1"/>
</dbReference>
<dbReference type="SUPFAM" id="SSF49562">
    <property type="entry name" value="C2 domain (Calcium/lipid-binding domain, CaLB)"/>
    <property type="match status" value="1"/>
</dbReference>
<dbReference type="AlphaFoldDB" id="A0A6A2WIH7"/>
<name>A0A6A2WIH7_HIBSY</name>
<keyword evidence="3" id="KW-1185">Reference proteome</keyword>
<dbReference type="CDD" id="cd00030">
    <property type="entry name" value="C2"/>
    <property type="match status" value="1"/>
</dbReference>
<accession>A0A6A2WIH7</accession>
<gene>
    <name evidence="2" type="ORF">F3Y22_tig00116964pilonHSYRG00160</name>
</gene>
<dbReference type="Pfam" id="PF00168">
    <property type="entry name" value="C2"/>
    <property type="match status" value="1"/>
</dbReference>
<sequence length="237" mass="26281">MLISGIHGLPLEVTVVGCYNLEENKWVSRQDHYVCLEYGSARFRTKTCTDGGKKPIFQEKFIFTLIEGLRELNVVVWNSSTLIADDIIGSGRQISGSEDSTWPLQTKIGRHSGEVRLIMHYPNAKQPQNWKTKGAPSLPQYAPYAHPPPPYPTTMPYAAPSSSYNHYSTATYPQSPYAGYPPASFNYPPNAPPASFNYPPHVYPPPPLPLTYYPAVSSSEFVMIAAAPTGIYPPPPY</sequence>
<organism evidence="2 3">
    <name type="scientific">Hibiscus syriacus</name>
    <name type="common">Rose of Sharon</name>
    <dbReference type="NCBI Taxonomy" id="106335"/>
    <lineage>
        <taxon>Eukaryota</taxon>
        <taxon>Viridiplantae</taxon>
        <taxon>Streptophyta</taxon>
        <taxon>Embryophyta</taxon>
        <taxon>Tracheophyta</taxon>
        <taxon>Spermatophyta</taxon>
        <taxon>Magnoliopsida</taxon>
        <taxon>eudicotyledons</taxon>
        <taxon>Gunneridae</taxon>
        <taxon>Pentapetalae</taxon>
        <taxon>rosids</taxon>
        <taxon>malvids</taxon>
        <taxon>Malvales</taxon>
        <taxon>Malvaceae</taxon>
        <taxon>Malvoideae</taxon>
        <taxon>Hibiscus</taxon>
    </lineage>
</organism>
<dbReference type="PANTHER" id="PTHR47052:SF5">
    <property type="entry name" value="EXTENSIN-LIKE"/>
    <property type="match status" value="1"/>
</dbReference>
<evidence type="ECO:0000259" key="1">
    <source>
        <dbReference type="PROSITE" id="PS50004"/>
    </source>
</evidence>
<dbReference type="Gene3D" id="2.60.40.150">
    <property type="entry name" value="C2 domain"/>
    <property type="match status" value="1"/>
</dbReference>